<protein>
    <submittedName>
        <fullName evidence="2">Serine/threonine-protein phosphatase</fullName>
    </submittedName>
</protein>
<dbReference type="CDD" id="cd00143">
    <property type="entry name" value="PP2Cc"/>
    <property type="match status" value="1"/>
</dbReference>
<evidence type="ECO:0000313" key="3">
    <source>
        <dbReference type="Proteomes" id="UP000471640"/>
    </source>
</evidence>
<dbReference type="InterPro" id="IPR036457">
    <property type="entry name" value="PPM-type-like_dom_sf"/>
</dbReference>
<dbReference type="InterPro" id="IPR001932">
    <property type="entry name" value="PPM-type_phosphatase-like_dom"/>
</dbReference>
<reference evidence="2 3" key="2">
    <citation type="submission" date="2020-02" db="EMBL/GenBank/DDBJ databases">
        <title>Genome sequences of Thiorhodococcus mannitoliphagus and Thiorhodococcus minor, purple sulfur photosynthetic bacteria in the gammaproteobacterial family, Chromatiaceae.</title>
        <authorList>
            <person name="Aviles F.A."/>
            <person name="Meyer T.E."/>
            <person name="Kyndt J.A."/>
        </authorList>
    </citation>
    <scope>NUCLEOTIDE SEQUENCE [LARGE SCALE GENOMIC DNA]</scope>
    <source>
        <strain evidence="2 3">DSM 18266</strain>
    </source>
</reference>
<dbReference type="PANTHER" id="PTHR47992">
    <property type="entry name" value="PROTEIN PHOSPHATASE"/>
    <property type="match status" value="1"/>
</dbReference>
<dbReference type="AlphaFoldDB" id="A0A6P1DXL6"/>
<dbReference type="RefSeq" id="WP_164654833.1">
    <property type="nucleotide sequence ID" value="NZ_JAAIJR010000066.1"/>
</dbReference>
<dbReference type="SUPFAM" id="SSF81606">
    <property type="entry name" value="PP2C-like"/>
    <property type="match status" value="1"/>
</dbReference>
<dbReference type="Proteomes" id="UP000471640">
    <property type="component" value="Unassembled WGS sequence"/>
</dbReference>
<gene>
    <name evidence="2" type="ORF">G3480_15665</name>
</gene>
<proteinExistence type="predicted"/>
<dbReference type="PROSITE" id="PS51746">
    <property type="entry name" value="PPM_2"/>
    <property type="match status" value="1"/>
</dbReference>
<dbReference type="Pfam" id="PF13672">
    <property type="entry name" value="PP2C_2"/>
    <property type="match status" value="1"/>
</dbReference>
<organism evidence="2 3">
    <name type="scientific">Thiorhodococcus mannitoliphagus</name>
    <dbReference type="NCBI Taxonomy" id="329406"/>
    <lineage>
        <taxon>Bacteria</taxon>
        <taxon>Pseudomonadati</taxon>
        <taxon>Pseudomonadota</taxon>
        <taxon>Gammaproteobacteria</taxon>
        <taxon>Chromatiales</taxon>
        <taxon>Chromatiaceae</taxon>
        <taxon>Thiorhodococcus</taxon>
    </lineage>
</organism>
<evidence type="ECO:0000259" key="1">
    <source>
        <dbReference type="PROSITE" id="PS51746"/>
    </source>
</evidence>
<evidence type="ECO:0000313" key="2">
    <source>
        <dbReference type="EMBL" id="NEX21731.1"/>
    </source>
</evidence>
<comment type="caution">
    <text evidence="2">The sequence shown here is derived from an EMBL/GenBank/DDBJ whole genome shotgun (WGS) entry which is preliminary data.</text>
</comment>
<feature type="domain" description="PPM-type phosphatase" evidence="1">
    <location>
        <begin position="10"/>
        <end position="243"/>
    </location>
</feature>
<reference evidence="3" key="1">
    <citation type="journal article" date="2020" name="Microbiol. Resour. Announc.">
        <title>Draft Genome Sequences of Thiorhodococcus mannitoliphagus and Thiorhodococcus minor, Purple Sulfur Photosynthetic Bacteria in the Gammaproteobacterial Family Chromatiaceae.</title>
        <authorList>
            <person name="Aviles F.A."/>
            <person name="Meyer T.E."/>
            <person name="Kyndt J.A."/>
        </authorList>
    </citation>
    <scope>NUCLEOTIDE SEQUENCE [LARGE SCALE GENOMIC DNA]</scope>
    <source>
        <strain evidence="3">DSM 18266</strain>
    </source>
</reference>
<dbReference type="InterPro" id="IPR015655">
    <property type="entry name" value="PP2C"/>
</dbReference>
<dbReference type="SMART" id="SM00332">
    <property type="entry name" value="PP2Cc"/>
    <property type="match status" value="1"/>
</dbReference>
<name>A0A6P1DXL6_9GAMM</name>
<keyword evidence="3" id="KW-1185">Reference proteome</keyword>
<dbReference type="EMBL" id="JAAIJR010000066">
    <property type="protein sequence ID" value="NEX21731.1"/>
    <property type="molecule type" value="Genomic_DNA"/>
</dbReference>
<accession>A0A6P1DXL6</accession>
<dbReference type="SMART" id="SM00331">
    <property type="entry name" value="PP2C_SIG"/>
    <property type="match status" value="1"/>
</dbReference>
<dbReference type="GO" id="GO:0004722">
    <property type="term" value="F:protein serine/threonine phosphatase activity"/>
    <property type="evidence" value="ECO:0007669"/>
    <property type="project" value="InterPro"/>
</dbReference>
<sequence>MKPSDAGGYLWRSAERSHVGKVRQVNEDSVLMRPDLGIWAVADGLGGHQCGDKASRMVVDALAEIAPGADLEGLLMTARDKLIAVNDGLIQGIADLPGSTPGSTVASLIALGTTAAVLWAGDSRVYLLRDGRLRRLSKDHSQAEELVQRGLLDRQDVVGHPASSVLTRAVGAAGALELEDVVIDVFPDDYFLLCSDGLYNEVSEPRIEQLLAEHDCESAAEALLQLALSGEARDNISVVAIQVEPEQDRADCSETALNPVFFRRPDTRES</sequence>
<dbReference type="Gene3D" id="3.60.40.10">
    <property type="entry name" value="PPM-type phosphatase domain"/>
    <property type="match status" value="1"/>
</dbReference>